<reference evidence="4" key="1">
    <citation type="submission" date="2021-01" db="EMBL/GenBank/DDBJ databases">
        <authorList>
            <person name="Corre E."/>
            <person name="Pelletier E."/>
            <person name="Niang G."/>
            <person name="Scheremetjew M."/>
            <person name="Finn R."/>
            <person name="Kale V."/>
            <person name="Holt S."/>
            <person name="Cochrane G."/>
            <person name="Meng A."/>
            <person name="Brown T."/>
            <person name="Cohen L."/>
        </authorList>
    </citation>
    <scope>NUCLEOTIDE SEQUENCE</scope>
    <source>
        <strain evidence="4">CCMP 2712</strain>
    </source>
</reference>
<dbReference type="PROSITE" id="PS50084">
    <property type="entry name" value="KH_TYPE_1"/>
    <property type="match status" value="2"/>
</dbReference>
<feature type="region of interest" description="Disordered" evidence="2">
    <location>
        <begin position="1"/>
        <end position="57"/>
    </location>
</feature>
<dbReference type="InterPro" id="IPR004088">
    <property type="entry name" value="KH_dom_type_1"/>
</dbReference>
<dbReference type="AlphaFoldDB" id="A0A7S4PDG7"/>
<evidence type="ECO:0000259" key="3">
    <source>
        <dbReference type="SMART" id="SM00322"/>
    </source>
</evidence>
<dbReference type="InterPro" id="IPR004087">
    <property type="entry name" value="KH_dom"/>
</dbReference>
<dbReference type="SUPFAM" id="SSF54791">
    <property type="entry name" value="Eukaryotic type KH-domain (KH-domain type I)"/>
    <property type="match status" value="3"/>
</dbReference>
<accession>A0A7S4PDG7</accession>
<dbReference type="Gene3D" id="3.30.1370.10">
    <property type="entry name" value="K Homology domain, type 1"/>
    <property type="match status" value="3"/>
</dbReference>
<feature type="domain" description="K Homology" evidence="3">
    <location>
        <begin position="61"/>
        <end position="128"/>
    </location>
</feature>
<dbReference type="InterPro" id="IPR047227">
    <property type="entry name" value="MEX3"/>
</dbReference>
<feature type="domain" description="K Homology" evidence="3">
    <location>
        <begin position="141"/>
        <end position="208"/>
    </location>
</feature>
<organism evidence="4">
    <name type="scientific">Guillardia theta</name>
    <name type="common">Cryptophyte</name>
    <name type="synonym">Cryptomonas phi</name>
    <dbReference type="NCBI Taxonomy" id="55529"/>
    <lineage>
        <taxon>Eukaryota</taxon>
        <taxon>Cryptophyceae</taxon>
        <taxon>Pyrenomonadales</taxon>
        <taxon>Geminigeraceae</taxon>
        <taxon>Guillardia</taxon>
    </lineage>
</organism>
<evidence type="ECO:0000256" key="2">
    <source>
        <dbReference type="SAM" id="MobiDB-lite"/>
    </source>
</evidence>
<dbReference type="GO" id="GO:0003723">
    <property type="term" value="F:RNA binding"/>
    <property type="evidence" value="ECO:0007669"/>
    <property type="project" value="UniProtKB-UniRule"/>
</dbReference>
<dbReference type="PANTHER" id="PTHR23285">
    <property type="entry name" value="RING FINGER AND KH DOMAIN CONTAINING PROTEIN 1"/>
    <property type="match status" value="1"/>
</dbReference>
<dbReference type="EMBL" id="HBKN01042945">
    <property type="protein sequence ID" value="CAE2331694.1"/>
    <property type="molecule type" value="Transcribed_RNA"/>
</dbReference>
<evidence type="ECO:0000313" key="4">
    <source>
        <dbReference type="EMBL" id="CAE2331694.1"/>
    </source>
</evidence>
<feature type="domain" description="K Homology" evidence="3">
    <location>
        <begin position="220"/>
        <end position="287"/>
    </location>
</feature>
<sequence>MAAPAPNVWAAKAAEREREKQEARNSEPKGMQRHENQAKARHDGVDRSDKKNAGSAGGNEAITTIKLKVRQDCAGFVVGPKGRVINEIAQQTETTIFSPRKGEEPIFVISGAKVLVNAASALIRAKEHEALEREAKDHKDATRTSVVVVPESLVGFVMGSQHVVIDTIAYQSRTQIKCPIKGGKPEFEVTGTPICIEAAKACIEAKVYQASIVPWQESVENVTINLSVPADRVGLVVGPSGSVIQGIALQTCTTIVSPKRGQDPVFVITGPQHCVFLAQTAIEQIVQATGKHGHKDKAGFRKIKRGNSKYPAVDAVNRPIIVDGCRRGAP</sequence>
<feature type="compositionally biased region" description="Low complexity" evidence="2">
    <location>
        <begin position="1"/>
        <end position="12"/>
    </location>
</feature>
<dbReference type="Pfam" id="PF00013">
    <property type="entry name" value="KH_1"/>
    <property type="match status" value="3"/>
</dbReference>
<feature type="compositionally biased region" description="Basic and acidic residues" evidence="2">
    <location>
        <begin position="13"/>
        <end position="52"/>
    </location>
</feature>
<dbReference type="InterPro" id="IPR036612">
    <property type="entry name" value="KH_dom_type_1_sf"/>
</dbReference>
<gene>
    <name evidence="4" type="ORF">GTHE00462_LOCUS33624</name>
</gene>
<keyword evidence="1" id="KW-0694">RNA-binding</keyword>
<name>A0A7S4PDG7_GUITH</name>
<dbReference type="SMART" id="SM00322">
    <property type="entry name" value="KH"/>
    <property type="match status" value="3"/>
</dbReference>
<protein>
    <recommendedName>
        <fullName evidence="3">K Homology domain-containing protein</fullName>
    </recommendedName>
</protein>
<proteinExistence type="predicted"/>
<evidence type="ECO:0000256" key="1">
    <source>
        <dbReference type="PROSITE-ProRule" id="PRU00117"/>
    </source>
</evidence>
<dbReference type="PANTHER" id="PTHR23285:SF7">
    <property type="entry name" value="LD09246P1"/>
    <property type="match status" value="1"/>
</dbReference>